<dbReference type="Pfam" id="PF00153">
    <property type="entry name" value="Mito_carr"/>
    <property type="match status" value="3"/>
</dbReference>
<organism evidence="14 15">
    <name type="scientific">Acanthamoeba castellanii (strain ATCC 30010 / Neff)</name>
    <dbReference type="NCBI Taxonomy" id="1257118"/>
    <lineage>
        <taxon>Eukaryota</taxon>
        <taxon>Amoebozoa</taxon>
        <taxon>Discosea</taxon>
        <taxon>Longamoebia</taxon>
        <taxon>Centramoebida</taxon>
        <taxon>Acanthamoebidae</taxon>
        <taxon>Acanthamoeba</taxon>
    </lineage>
</organism>
<dbReference type="Proteomes" id="UP000011083">
    <property type="component" value="Unassembled WGS sequence"/>
</dbReference>
<feature type="repeat" description="Solcar" evidence="11">
    <location>
        <begin position="226"/>
        <end position="309"/>
    </location>
</feature>
<dbReference type="Gene3D" id="2.115.10.10">
    <property type="entry name" value="Tachylectin 2"/>
    <property type="match status" value="1"/>
</dbReference>
<dbReference type="GeneID" id="14913281"/>
<keyword evidence="7" id="KW-0106">Calcium</keyword>
<evidence type="ECO:0000256" key="3">
    <source>
        <dbReference type="ARBA" id="ARBA00022448"/>
    </source>
</evidence>
<dbReference type="SUPFAM" id="SSF50969">
    <property type="entry name" value="YVTN repeat-like/Quinoprotein amine dehydrogenase"/>
    <property type="match status" value="1"/>
</dbReference>
<dbReference type="PANTHER" id="PTHR45678:SF9">
    <property type="entry name" value="CALCIUM-BINDING MITOCHONDRIAL CARRIER PROTEIN ARALAR1"/>
    <property type="match status" value="1"/>
</dbReference>
<dbReference type="PRINTS" id="PR00926">
    <property type="entry name" value="MITOCARRIER"/>
</dbReference>
<comment type="subcellular location">
    <subcellularLocation>
        <location evidence="1">Mitochondrion inner membrane</location>
        <topology evidence="1">Multi-pass membrane protein</topology>
    </subcellularLocation>
</comment>
<dbReference type="SMART" id="SM00706">
    <property type="entry name" value="TECPR"/>
    <property type="match status" value="4"/>
</dbReference>
<evidence type="ECO:0000256" key="10">
    <source>
        <dbReference type="ARBA" id="ARBA00023136"/>
    </source>
</evidence>
<feature type="repeat" description="Solcar" evidence="11">
    <location>
        <begin position="132"/>
        <end position="214"/>
    </location>
</feature>
<feature type="repeat" description="Solcar" evidence="11">
    <location>
        <begin position="43"/>
        <end position="131"/>
    </location>
</feature>
<proteinExistence type="inferred from homology"/>
<keyword evidence="9" id="KW-0496">Mitochondrion</keyword>
<evidence type="ECO:0000256" key="1">
    <source>
        <dbReference type="ARBA" id="ARBA00004448"/>
    </source>
</evidence>
<sequence length="594" mass="65840">MSTTATASIPVPVEQSPATLDKIKGNIANEIARREIQQRPSLMNAAVSFSIGAAASAISATAVYPIDLVKTRLQNQRTLVGQRGMSMWGCLTSVVRHEGPFGLYKGLIPQLVGQVPEKAIRLFIVDRIRSLSATDGVLITNPAEIVKVRMQVQGQEYAKKKADAAATTAKPKGAMSILRELGIKGMYKGASACFLRDVPFSGIYFGSYAWLKEQLRTGNEPLHSIELFFCASLAGVAAASLTTPADVLKTRMQVEAKKGEGYANLRDCYRRVTTTEGYKALWKGVVPRVLRSSPQYGVMLFSYELLQRLFNNDVQSSISMDVLEDKKWVKMLLLEDKMGILLENSWEPPTSFTRFKGGFKHISVGGSTSVWAISRGDEIYRWKENQWEKTTGAKLKQLSAAEDGAVWGVNNNGEVYRWDGDKQTWQSIPSPFSVLHVAVGSDREVWAVIDDEKEPTSALKQSNIATWDGKAWIRIPGSEQMKLVSCGADGTLWAINSERFTFRLDRESLKWEQMPGSFKQVSVGSKKHVWGVDSKDCIYKWKKGTWQRVTMADVPQHISVASDGSIVAMDKDTNGVVNMKKLVLPVEDKEGEVH</sequence>
<dbReference type="RefSeq" id="XP_004335033.1">
    <property type="nucleotide sequence ID" value="XM_004334985.1"/>
</dbReference>
<evidence type="ECO:0000256" key="2">
    <source>
        <dbReference type="ARBA" id="ARBA00006375"/>
    </source>
</evidence>
<reference evidence="14 15" key="1">
    <citation type="journal article" date="2013" name="Genome Biol.">
        <title>Genome of Acanthamoeba castellanii highlights extensive lateral gene transfer and early evolution of tyrosine kinase signaling.</title>
        <authorList>
            <person name="Clarke M."/>
            <person name="Lohan A.J."/>
            <person name="Liu B."/>
            <person name="Lagkouvardos I."/>
            <person name="Roy S."/>
            <person name="Zafar N."/>
            <person name="Bertelli C."/>
            <person name="Schilde C."/>
            <person name="Kianianmomeni A."/>
            <person name="Burglin T.R."/>
            <person name="Frech C."/>
            <person name="Turcotte B."/>
            <person name="Kopec K.O."/>
            <person name="Synnott J.M."/>
            <person name="Choo C."/>
            <person name="Paponov I."/>
            <person name="Finkler A."/>
            <person name="Soon Heng Tan C."/>
            <person name="Hutchins A.P."/>
            <person name="Weinmeier T."/>
            <person name="Rattei T."/>
            <person name="Chu J.S."/>
            <person name="Gimenez G."/>
            <person name="Irimia M."/>
            <person name="Rigden D.J."/>
            <person name="Fitzpatrick D.A."/>
            <person name="Lorenzo-Morales J."/>
            <person name="Bateman A."/>
            <person name="Chiu C.H."/>
            <person name="Tang P."/>
            <person name="Hegemann P."/>
            <person name="Fromm H."/>
            <person name="Raoult D."/>
            <person name="Greub G."/>
            <person name="Miranda-Saavedra D."/>
            <person name="Chen N."/>
            <person name="Nash P."/>
            <person name="Ginger M.L."/>
            <person name="Horn M."/>
            <person name="Schaap P."/>
            <person name="Caler L."/>
            <person name="Loftus B."/>
        </authorList>
    </citation>
    <scope>NUCLEOTIDE SEQUENCE [LARGE SCALE GENOMIC DNA]</scope>
    <source>
        <strain evidence="14 15">Neff</strain>
    </source>
</reference>
<dbReference type="KEGG" id="acan:ACA1_097030"/>
<evidence type="ECO:0000313" key="15">
    <source>
        <dbReference type="Proteomes" id="UP000011083"/>
    </source>
</evidence>
<dbReference type="InterPro" id="IPR006624">
    <property type="entry name" value="Beta-propeller_rpt_TECPR"/>
</dbReference>
<dbReference type="OrthoDB" id="166585at2759"/>
<keyword evidence="6" id="KW-0999">Mitochondrion inner membrane</keyword>
<gene>
    <name evidence="14" type="ORF">ACA1_097030</name>
</gene>
<dbReference type="GO" id="GO:0005313">
    <property type="term" value="F:L-glutamate transmembrane transporter activity"/>
    <property type="evidence" value="ECO:0007669"/>
    <property type="project" value="TreeGrafter"/>
</dbReference>
<keyword evidence="3 12" id="KW-0813">Transport</keyword>
<dbReference type="VEuPathDB" id="AmoebaDB:ACA1_097030"/>
<keyword evidence="10 11" id="KW-0472">Membrane</keyword>
<comment type="similarity">
    <text evidence="2 12">Belongs to the mitochondrial carrier (TC 2.A.29) family.</text>
</comment>
<evidence type="ECO:0000256" key="11">
    <source>
        <dbReference type="PROSITE-ProRule" id="PRU00282"/>
    </source>
</evidence>
<dbReference type="PROSITE" id="PS50920">
    <property type="entry name" value="SOLCAR"/>
    <property type="match status" value="3"/>
</dbReference>
<dbReference type="AlphaFoldDB" id="L8GIX2"/>
<dbReference type="InterPro" id="IPR023395">
    <property type="entry name" value="MCP_dom_sf"/>
</dbReference>
<keyword evidence="5" id="KW-0677">Repeat</keyword>
<evidence type="ECO:0000256" key="6">
    <source>
        <dbReference type="ARBA" id="ARBA00022792"/>
    </source>
</evidence>
<accession>L8GIX2</accession>
<keyword evidence="4 11" id="KW-0812">Transmembrane</keyword>
<evidence type="ECO:0000313" key="14">
    <source>
        <dbReference type="EMBL" id="ELR13020.1"/>
    </source>
</evidence>
<evidence type="ECO:0000256" key="7">
    <source>
        <dbReference type="ARBA" id="ARBA00022837"/>
    </source>
</evidence>
<feature type="transmembrane region" description="Helical" evidence="13">
    <location>
        <begin position="42"/>
        <end position="66"/>
    </location>
</feature>
<dbReference type="InterPro" id="IPR002067">
    <property type="entry name" value="MCP"/>
</dbReference>
<dbReference type="Gene3D" id="1.50.40.10">
    <property type="entry name" value="Mitochondrial carrier domain"/>
    <property type="match status" value="2"/>
</dbReference>
<evidence type="ECO:0000256" key="12">
    <source>
        <dbReference type="RuleBase" id="RU000488"/>
    </source>
</evidence>
<evidence type="ECO:0000256" key="13">
    <source>
        <dbReference type="SAM" id="Phobius"/>
    </source>
</evidence>
<dbReference type="SUPFAM" id="SSF103506">
    <property type="entry name" value="Mitochondrial carrier"/>
    <property type="match status" value="1"/>
</dbReference>
<evidence type="ECO:0000256" key="4">
    <source>
        <dbReference type="ARBA" id="ARBA00022692"/>
    </source>
</evidence>
<name>L8GIX2_ACACF</name>
<dbReference type="GO" id="GO:0043490">
    <property type="term" value="P:malate-aspartate shuttle"/>
    <property type="evidence" value="ECO:0007669"/>
    <property type="project" value="TreeGrafter"/>
</dbReference>
<keyword evidence="8 13" id="KW-1133">Transmembrane helix</keyword>
<evidence type="ECO:0000256" key="9">
    <source>
        <dbReference type="ARBA" id="ARBA00023128"/>
    </source>
</evidence>
<keyword evidence="15" id="KW-1185">Reference proteome</keyword>
<protein>
    <submittedName>
        <fullName evidence="14">Carrier superfamily protein</fullName>
    </submittedName>
</protein>
<dbReference type="Pfam" id="PF19193">
    <property type="entry name" value="Tectonin"/>
    <property type="match status" value="2"/>
</dbReference>
<dbReference type="GO" id="GO:0005743">
    <property type="term" value="C:mitochondrial inner membrane"/>
    <property type="evidence" value="ECO:0007669"/>
    <property type="project" value="UniProtKB-SubCell"/>
</dbReference>
<evidence type="ECO:0000256" key="8">
    <source>
        <dbReference type="ARBA" id="ARBA00022989"/>
    </source>
</evidence>
<dbReference type="GO" id="GO:0015183">
    <property type="term" value="F:L-aspartate transmembrane transporter activity"/>
    <property type="evidence" value="ECO:0007669"/>
    <property type="project" value="TreeGrafter"/>
</dbReference>
<dbReference type="PANTHER" id="PTHR45678">
    <property type="entry name" value="MITOCHONDRIAL 2-OXODICARBOXYLATE CARRIER 1-RELATED"/>
    <property type="match status" value="1"/>
</dbReference>
<evidence type="ECO:0000256" key="5">
    <source>
        <dbReference type="ARBA" id="ARBA00022737"/>
    </source>
</evidence>
<dbReference type="InterPro" id="IPR018108">
    <property type="entry name" value="MCP_transmembrane"/>
</dbReference>
<dbReference type="InterPro" id="IPR051028">
    <property type="entry name" value="Mito_Solute_Carrier"/>
</dbReference>
<dbReference type="InterPro" id="IPR011044">
    <property type="entry name" value="Quino_amine_DH_bsu"/>
</dbReference>
<dbReference type="EMBL" id="KB008103">
    <property type="protein sequence ID" value="ELR13020.1"/>
    <property type="molecule type" value="Genomic_DNA"/>
</dbReference>